<keyword evidence="5 7" id="KW-0238">DNA-binding</keyword>
<keyword evidence="1 7" id="KW-0963">Cytoplasm</keyword>
<dbReference type="Gene3D" id="3.40.50.720">
    <property type="entry name" value="NAD(P)-binding Rossmann-like Domain"/>
    <property type="match status" value="1"/>
</dbReference>
<gene>
    <name evidence="7" type="primary">rex</name>
    <name evidence="9" type="ordered locus">Snas_5695</name>
</gene>
<comment type="subcellular location">
    <subcellularLocation>
        <location evidence="7">Cytoplasm</location>
    </subcellularLocation>
</comment>
<comment type="subunit">
    <text evidence="7">Homodimer.</text>
</comment>
<dbReference type="InterPro" id="IPR022876">
    <property type="entry name" value="Tscrpt_rep_Rex"/>
</dbReference>
<dbReference type="PANTHER" id="PTHR35786">
    <property type="entry name" value="REDOX-SENSING TRANSCRIPTIONAL REPRESSOR REX"/>
    <property type="match status" value="1"/>
</dbReference>
<dbReference type="GO" id="GO:0045892">
    <property type="term" value="P:negative regulation of DNA-templated transcription"/>
    <property type="evidence" value="ECO:0007669"/>
    <property type="project" value="InterPro"/>
</dbReference>
<dbReference type="GO" id="GO:0003677">
    <property type="term" value="F:DNA binding"/>
    <property type="evidence" value="ECO:0007669"/>
    <property type="project" value="UniProtKB-UniRule"/>
</dbReference>
<dbReference type="InterPro" id="IPR058236">
    <property type="entry name" value="Rex_actinobacterial-type"/>
</dbReference>
<dbReference type="NCBIfam" id="NF003993">
    <property type="entry name" value="PRK05472.2-2"/>
    <property type="match status" value="1"/>
</dbReference>
<evidence type="ECO:0000313" key="10">
    <source>
        <dbReference type="Proteomes" id="UP000000844"/>
    </source>
</evidence>
<dbReference type="STRING" id="446470.Snas_5695"/>
<dbReference type="NCBIfam" id="NF003989">
    <property type="entry name" value="PRK05472.1-3"/>
    <property type="match status" value="1"/>
</dbReference>
<dbReference type="NCBIfam" id="NF003995">
    <property type="entry name" value="PRK05472.2-4"/>
    <property type="match status" value="1"/>
</dbReference>
<dbReference type="NCBIfam" id="NF003994">
    <property type="entry name" value="PRK05472.2-3"/>
    <property type="match status" value="1"/>
</dbReference>
<keyword evidence="6 7" id="KW-0804">Transcription</keyword>
<dbReference type="InterPro" id="IPR036291">
    <property type="entry name" value="NAD(P)-bd_dom_sf"/>
</dbReference>
<comment type="similarity">
    <text evidence="7">Belongs to the transcriptional regulatory Rex family.</text>
</comment>
<evidence type="ECO:0000259" key="8">
    <source>
        <dbReference type="SMART" id="SM00881"/>
    </source>
</evidence>
<proteinExistence type="inferred from homology"/>
<evidence type="ECO:0000256" key="1">
    <source>
        <dbReference type="ARBA" id="ARBA00022490"/>
    </source>
</evidence>
<evidence type="ECO:0000256" key="3">
    <source>
        <dbReference type="ARBA" id="ARBA00023015"/>
    </source>
</evidence>
<name>D3PXZ6_STANL</name>
<dbReference type="Pfam" id="PF02629">
    <property type="entry name" value="CoA_binding"/>
    <property type="match status" value="1"/>
</dbReference>
<dbReference type="HAMAP" id="MF_01131">
    <property type="entry name" value="Rex"/>
    <property type="match status" value="1"/>
</dbReference>
<keyword evidence="2 7" id="KW-0678">Repressor</keyword>
<evidence type="ECO:0000313" key="9">
    <source>
        <dbReference type="EMBL" id="ADD45325.1"/>
    </source>
</evidence>
<dbReference type="SUPFAM" id="SSF51735">
    <property type="entry name" value="NAD(P)-binding Rossmann-fold domains"/>
    <property type="match status" value="1"/>
</dbReference>
<keyword evidence="4 7" id="KW-0520">NAD</keyword>
<dbReference type="AlphaFoldDB" id="D3PXZ6"/>
<dbReference type="HOGENOM" id="CLU_061534_0_1_11"/>
<dbReference type="KEGG" id="sna:Snas_5695"/>
<accession>D3PXZ6</accession>
<sequence length="229" mass="24068">MPTGDPRANPTADPRDIPDATVARLPEYLHALHTLAEAGLSTVSSEALAAAAGVNSAKLRKDLSQLGSYGIRGVGYDVVMLKQQISDVLGLTRHHSVALVGVGHLGQALAGYAGFANRGFAISALFDISSERVGTMLGGLLVRHLDELPTVVAAERISIAMITTPPLAAQRVADSLVKAGVTSILNFAPCVLDVPGNVDVRKVDLAVELQILSFHEHRKSQGLNEKEAV</sequence>
<evidence type="ECO:0000256" key="5">
    <source>
        <dbReference type="ARBA" id="ARBA00023125"/>
    </source>
</evidence>
<feature type="domain" description="CoA-binding" evidence="8">
    <location>
        <begin position="90"/>
        <end position="191"/>
    </location>
</feature>
<dbReference type="NCBIfam" id="NF003996">
    <property type="entry name" value="PRK05472.2-5"/>
    <property type="match status" value="1"/>
</dbReference>
<dbReference type="Gene3D" id="1.10.10.10">
    <property type="entry name" value="Winged helix-like DNA-binding domain superfamily/Winged helix DNA-binding domain"/>
    <property type="match status" value="1"/>
</dbReference>
<dbReference type="GO" id="GO:0051775">
    <property type="term" value="P:response to redox state"/>
    <property type="evidence" value="ECO:0007669"/>
    <property type="project" value="InterPro"/>
</dbReference>
<dbReference type="eggNOG" id="COG2344">
    <property type="taxonomic scope" value="Bacteria"/>
</dbReference>
<keyword evidence="10" id="KW-1185">Reference proteome</keyword>
<dbReference type="InterPro" id="IPR009718">
    <property type="entry name" value="Rex_DNA-bd_C_dom"/>
</dbReference>
<dbReference type="RefSeq" id="WP_013020896.1">
    <property type="nucleotide sequence ID" value="NC_013947.1"/>
</dbReference>
<comment type="function">
    <text evidence="7">Modulates transcription in response to changes in cellular NADH/NAD(+) redox state.</text>
</comment>
<dbReference type="SUPFAM" id="SSF46785">
    <property type="entry name" value="Winged helix' DNA-binding domain"/>
    <property type="match status" value="1"/>
</dbReference>
<feature type="DNA-binding region" description="H-T-H motif" evidence="7">
    <location>
        <begin position="27"/>
        <end position="66"/>
    </location>
</feature>
<dbReference type="GO" id="GO:0005737">
    <property type="term" value="C:cytoplasm"/>
    <property type="evidence" value="ECO:0007669"/>
    <property type="project" value="UniProtKB-SubCell"/>
</dbReference>
<dbReference type="Pfam" id="PF06971">
    <property type="entry name" value="Put_DNA-bind_N"/>
    <property type="match status" value="1"/>
</dbReference>
<dbReference type="Proteomes" id="UP000000844">
    <property type="component" value="Chromosome"/>
</dbReference>
<evidence type="ECO:0000256" key="6">
    <source>
        <dbReference type="ARBA" id="ARBA00023163"/>
    </source>
</evidence>
<organism evidence="9 10">
    <name type="scientific">Stackebrandtia nassauensis (strain DSM 44728 / CIP 108903 / NRRL B-16338 / NBRC 102104 / LLR-40K-21)</name>
    <dbReference type="NCBI Taxonomy" id="446470"/>
    <lineage>
        <taxon>Bacteria</taxon>
        <taxon>Bacillati</taxon>
        <taxon>Actinomycetota</taxon>
        <taxon>Actinomycetes</taxon>
        <taxon>Glycomycetales</taxon>
        <taxon>Glycomycetaceae</taxon>
        <taxon>Stackebrandtia</taxon>
    </lineage>
</organism>
<protein>
    <recommendedName>
        <fullName evidence="7">Redox-sensing transcriptional repressor Rex</fullName>
    </recommendedName>
</protein>
<dbReference type="InterPro" id="IPR003781">
    <property type="entry name" value="CoA-bd"/>
</dbReference>
<reference evidence="9 10" key="1">
    <citation type="journal article" date="2009" name="Stand. Genomic Sci.">
        <title>Complete genome sequence of Stackebrandtia nassauensis type strain (LLR-40K-21).</title>
        <authorList>
            <person name="Munk C."/>
            <person name="Lapidus A."/>
            <person name="Copeland A."/>
            <person name="Jando M."/>
            <person name="Mayilraj S."/>
            <person name="Glavina Del Rio T."/>
            <person name="Nolan M."/>
            <person name="Chen F."/>
            <person name="Lucas S."/>
            <person name="Tice H."/>
            <person name="Cheng J.F."/>
            <person name="Han C."/>
            <person name="Detter J.C."/>
            <person name="Bruce D."/>
            <person name="Goodwin L."/>
            <person name="Chain P."/>
            <person name="Pitluck S."/>
            <person name="Goker M."/>
            <person name="Ovchinikova G."/>
            <person name="Pati A."/>
            <person name="Ivanova N."/>
            <person name="Mavromatis K."/>
            <person name="Chen A."/>
            <person name="Palaniappan K."/>
            <person name="Land M."/>
            <person name="Hauser L."/>
            <person name="Chang Y.J."/>
            <person name="Jeffries C.D."/>
            <person name="Bristow J."/>
            <person name="Eisen J.A."/>
            <person name="Markowitz V."/>
            <person name="Hugenholtz P."/>
            <person name="Kyrpides N.C."/>
            <person name="Klenk H.P."/>
        </authorList>
    </citation>
    <scope>NUCLEOTIDE SEQUENCE [LARGE SCALE GENOMIC DNA]</scope>
    <source>
        <strain evidence="10">DSM 44728 / CIP 108903 / NRRL B-16338 / NBRC 102104 / LLR-40K-21</strain>
    </source>
</reference>
<dbReference type="InterPro" id="IPR036390">
    <property type="entry name" value="WH_DNA-bd_sf"/>
</dbReference>
<dbReference type="EMBL" id="CP001778">
    <property type="protein sequence ID" value="ADD45325.1"/>
    <property type="molecule type" value="Genomic_DNA"/>
</dbReference>
<dbReference type="PANTHER" id="PTHR35786:SF1">
    <property type="entry name" value="REDOX-SENSING TRANSCRIPTIONAL REPRESSOR REX 1"/>
    <property type="match status" value="1"/>
</dbReference>
<dbReference type="OrthoDB" id="9784760at2"/>
<evidence type="ECO:0000256" key="7">
    <source>
        <dbReference type="HAMAP-Rule" id="MF_01131"/>
    </source>
</evidence>
<keyword evidence="3 7" id="KW-0805">Transcription regulation</keyword>
<evidence type="ECO:0000256" key="4">
    <source>
        <dbReference type="ARBA" id="ARBA00023027"/>
    </source>
</evidence>
<evidence type="ECO:0000256" key="2">
    <source>
        <dbReference type="ARBA" id="ARBA00022491"/>
    </source>
</evidence>
<dbReference type="InterPro" id="IPR036388">
    <property type="entry name" value="WH-like_DNA-bd_sf"/>
</dbReference>
<feature type="binding site" evidence="7">
    <location>
        <begin position="101"/>
        <end position="106"/>
    </location>
    <ligand>
        <name>NAD(+)</name>
        <dbReference type="ChEBI" id="CHEBI:57540"/>
    </ligand>
</feature>
<dbReference type="SMART" id="SM00881">
    <property type="entry name" value="CoA_binding"/>
    <property type="match status" value="1"/>
</dbReference>
<dbReference type="NCBIfam" id="NF003992">
    <property type="entry name" value="PRK05472.2-1"/>
    <property type="match status" value="1"/>
</dbReference>
<dbReference type="GO" id="GO:0003700">
    <property type="term" value="F:DNA-binding transcription factor activity"/>
    <property type="evidence" value="ECO:0007669"/>
    <property type="project" value="UniProtKB-UniRule"/>
</dbReference>